<comment type="subcellular location">
    <subcellularLocation>
        <location evidence="7">Cell membrane</location>
    </subcellularLocation>
    <subcellularLocation>
        <location evidence="7">Bacterial flagellum basal body</location>
    </subcellularLocation>
</comment>
<dbReference type="GO" id="GO:0009425">
    <property type="term" value="C:bacterial-type flagellum basal body"/>
    <property type="evidence" value="ECO:0007669"/>
    <property type="project" value="UniProtKB-SubCell"/>
</dbReference>
<evidence type="ECO:0000256" key="1">
    <source>
        <dbReference type="ARBA" id="ARBA00022475"/>
    </source>
</evidence>
<comment type="similarity">
    <text evidence="6 7">Belongs to the FliO/MopB family.</text>
</comment>
<dbReference type="PANTHER" id="PTHR38766">
    <property type="entry name" value="FLAGELLAR PROTEIN FLIO"/>
    <property type="match status" value="1"/>
</dbReference>
<dbReference type="EMBL" id="MDHN01000041">
    <property type="protein sequence ID" value="OFC69261.1"/>
    <property type="molecule type" value="Genomic_DNA"/>
</dbReference>
<dbReference type="STRING" id="1656094.BFC18_19455"/>
<evidence type="ECO:0000313" key="9">
    <source>
        <dbReference type="Proteomes" id="UP000175691"/>
    </source>
</evidence>
<organism evidence="8 9">
    <name type="scientific">Alteromonas confluentis</name>
    <dbReference type="NCBI Taxonomy" id="1656094"/>
    <lineage>
        <taxon>Bacteria</taxon>
        <taxon>Pseudomonadati</taxon>
        <taxon>Pseudomonadota</taxon>
        <taxon>Gammaproteobacteria</taxon>
        <taxon>Alteromonadales</taxon>
        <taxon>Alteromonadaceae</taxon>
        <taxon>Alteromonas/Salinimonas group</taxon>
        <taxon>Alteromonas</taxon>
    </lineage>
</organism>
<keyword evidence="5 7" id="KW-0975">Bacterial flagellum</keyword>
<feature type="transmembrane region" description="Helical" evidence="7">
    <location>
        <begin position="24"/>
        <end position="45"/>
    </location>
</feature>
<dbReference type="AlphaFoldDB" id="A0A1E7Z755"/>
<reference evidence="8 9" key="1">
    <citation type="submission" date="2016-08" db="EMBL/GenBank/DDBJ databases">
        <authorList>
            <person name="Seilhamer J.J."/>
        </authorList>
    </citation>
    <scope>NUCLEOTIDE SEQUENCE [LARGE SCALE GENOMIC DNA]</scope>
    <source>
        <strain evidence="8 9">KCTC 42603</strain>
    </source>
</reference>
<comment type="caution">
    <text evidence="8">The sequence shown here is derived from an EMBL/GenBank/DDBJ whole genome shotgun (WGS) entry which is preliminary data.</text>
</comment>
<name>A0A1E7Z755_9ALTE</name>
<dbReference type="Proteomes" id="UP000175691">
    <property type="component" value="Unassembled WGS sequence"/>
</dbReference>
<dbReference type="InterPro" id="IPR022781">
    <property type="entry name" value="Flagellar_biosynth_FliO"/>
</dbReference>
<evidence type="ECO:0000256" key="6">
    <source>
        <dbReference type="ARBA" id="ARBA00037937"/>
    </source>
</evidence>
<keyword evidence="9" id="KW-1185">Reference proteome</keyword>
<keyword evidence="1 7" id="KW-1003">Cell membrane</keyword>
<evidence type="ECO:0000256" key="3">
    <source>
        <dbReference type="ARBA" id="ARBA00022989"/>
    </source>
</evidence>
<sequence length="138" mass="14871">MLPLLFSFTTRAEGTQSFSNPVSVLSIFGSLLVVVGIIFSLAWLMRRFNVTHASSGQMKVVASMVAGTRERIIVIQVGEEQHLIGVTATNINHLSKLETPLETNNSNETGGADFKQKLIKAMAGTINPGVKGADNEKQ</sequence>
<dbReference type="Pfam" id="PF04347">
    <property type="entry name" value="FliO"/>
    <property type="match status" value="1"/>
</dbReference>
<keyword evidence="8" id="KW-0282">Flagellum</keyword>
<dbReference type="GO" id="GO:0005886">
    <property type="term" value="C:plasma membrane"/>
    <property type="evidence" value="ECO:0007669"/>
    <property type="project" value="UniProtKB-SubCell"/>
</dbReference>
<dbReference type="InterPro" id="IPR052205">
    <property type="entry name" value="FliO/MopB"/>
</dbReference>
<dbReference type="OrthoDB" id="9342590at2"/>
<keyword evidence="3 7" id="KW-1133">Transmembrane helix</keyword>
<keyword evidence="2 7" id="KW-0812">Transmembrane</keyword>
<proteinExistence type="inferred from homology"/>
<keyword evidence="8" id="KW-0966">Cell projection</keyword>
<evidence type="ECO:0000256" key="5">
    <source>
        <dbReference type="ARBA" id="ARBA00023143"/>
    </source>
</evidence>
<keyword evidence="4 7" id="KW-0472">Membrane</keyword>
<gene>
    <name evidence="8" type="ORF">BFC18_19455</name>
</gene>
<accession>A0A1E7Z755</accession>
<evidence type="ECO:0000256" key="4">
    <source>
        <dbReference type="ARBA" id="ARBA00023136"/>
    </source>
</evidence>
<dbReference type="NCBIfam" id="TIGR03500">
    <property type="entry name" value="FliO_TIGR"/>
    <property type="match status" value="1"/>
</dbReference>
<evidence type="ECO:0000256" key="7">
    <source>
        <dbReference type="RuleBase" id="RU362064"/>
    </source>
</evidence>
<protein>
    <recommendedName>
        <fullName evidence="7">Flagellar protein</fullName>
    </recommendedName>
</protein>
<evidence type="ECO:0000313" key="8">
    <source>
        <dbReference type="EMBL" id="OFC69261.1"/>
    </source>
</evidence>
<dbReference type="PANTHER" id="PTHR38766:SF1">
    <property type="entry name" value="FLAGELLAR PROTEIN FLIO"/>
    <property type="match status" value="1"/>
</dbReference>
<evidence type="ECO:0000256" key="2">
    <source>
        <dbReference type="ARBA" id="ARBA00022692"/>
    </source>
</evidence>
<dbReference type="GO" id="GO:0044781">
    <property type="term" value="P:bacterial-type flagellum organization"/>
    <property type="evidence" value="ECO:0007669"/>
    <property type="project" value="UniProtKB-UniRule"/>
</dbReference>
<keyword evidence="8" id="KW-0969">Cilium</keyword>